<reference evidence="1" key="1">
    <citation type="submission" date="2025-08" db="UniProtKB">
        <authorList>
            <consortium name="Ensembl"/>
        </authorList>
    </citation>
    <scope>IDENTIFICATION</scope>
</reference>
<dbReference type="GeneTree" id="ENSGT01140000284429"/>
<dbReference type="AlphaFoldDB" id="A0A3B3SJN4"/>
<protein>
    <submittedName>
        <fullName evidence="1">Uncharacterized protein</fullName>
    </submittedName>
</protein>
<evidence type="ECO:0000313" key="2">
    <source>
        <dbReference type="Proteomes" id="UP000261540"/>
    </source>
</evidence>
<proteinExistence type="predicted"/>
<dbReference type="Proteomes" id="UP000261540">
    <property type="component" value="Unplaced"/>
</dbReference>
<dbReference type="Ensembl" id="ENSPKIT00000011374.1">
    <property type="protein sequence ID" value="ENSPKIP00000030553.1"/>
    <property type="gene ID" value="ENSPKIG00000011369.1"/>
</dbReference>
<name>A0A3B3SJN4_9TELE</name>
<sequence length="394" mass="44391">MRCSYIIFIFVMETEWFTRLGLSVKVCELPEVCVIVWGCLAMDWHPIQATPFPVRPIQAAPFPVHPIQAAPFPVRPIQATPFPVHPIQATPFPVRPIQAAPFPVHPIQAAPFPVRPIQATPFLVHPIQAAPFPARPIQATPFPVHPIQAAPFPVRPIQAAPFPVRSIQAAPFPVHPMQATPFPVRPIPAAPFPVHPIQGPPFQLPLLLQASLQPCPRCGLIEITLDNHKYINTEESESVFLSFNFNCIQHCDQSFVFIQCLNHHASPSGLQGMKMHEFGFWKHVISWGTRVTRESAAWRASVGAGFWDDLTVTIKRKTIPHQPSMEQVPYPCSKPTILSGNNYLLIIDTPRQFYSLREKRHLLCLSCKCLVAILGRELLLLFAEHILMRHYFNI</sequence>
<organism evidence="1 2">
    <name type="scientific">Paramormyrops kingsleyae</name>
    <dbReference type="NCBI Taxonomy" id="1676925"/>
    <lineage>
        <taxon>Eukaryota</taxon>
        <taxon>Metazoa</taxon>
        <taxon>Chordata</taxon>
        <taxon>Craniata</taxon>
        <taxon>Vertebrata</taxon>
        <taxon>Euteleostomi</taxon>
        <taxon>Actinopterygii</taxon>
        <taxon>Neopterygii</taxon>
        <taxon>Teleostei</taxon>
        <taxon>Osteoglossocephala</taxon>
        <taxon>Osteoglossomorpha</taxon>
        <taxon>Osteoglossiformes</taxon>
        <taxon>Mormyridae</taxon>
        <taxon>Paramormyrops</taxon>
    </lineage>
</organism>
<keyword evidence="2" id="KW-1185">Reference proteome</keyword>
<accession>A0A3B3SJN4</accession>
<evidence type="ECO:0000313" key="1">
    <source>
        <dbReference type="Ensembl" id="ENSPKIP00000030553.1"/>
    </source>
</evidence>
<reference evidence="1" key="2">
    <citation type="submission" date="2025-09" db="UniProtKB">
        <authorList>
            <consortium name="Ensembl"/>
        </authorList>
    </citation>
    <scope>IDENTIFICATION</scope>
</reference>
<dbReference type="STRING" id="1676925.ENSPKIP00000030553"/>